<reference evidence="10" key="2">
    <citation type="journal article" date="2023" name="IMA Fungus">
        <title>Comparative genomic study of the Penicillium genus elucidates a diverse pangenome and 15 lateral gene transfer events.</title>
        <authorList>
            <person name="Petersen C."/>
            <person name="Sorensen T."/>
            <person name="Nielsen M.R."/>
            <person name="Sondergaard T.E."/>
            <person name="Sorensen J.L."/>
            <person name="Fitzpatrick D.A."/>
            <person name="Frisvad J.C."/>
            <person name="Nielsen K.L."/>
        </authorList>
    </citation>
    <scope>NUCLEOTIDE SEQUENCE</scope>
    <source>
        <strain evidence="10">IBT 21917</strain>
    </source>
</reference>
<keyword evidence="5 7" id="KW-0720">Serine protease</keyword>
<feature type="active site" description="Charge relay system" evidence="7">
    <location>
        <position position="170"/>
    </location>
</feature>
<dbReference type="Proteomes" id="UP001146351">
    <property type="component" value="Unassembled WGS sequence"/>
</dbReference>
<evidence type="ECO:0000256" key="1">
    <source>
        <dbReference type="ARBA" id="ARBA00011073"/>
    </source>
</evidence>
<evidence type="ECO:0000313" key="11">
    <source>
        <dbReference type="Proteomes" id="UP001146351"/>
    </source>
</evidence>
<organism evidence="10 11">
    <name type="scientific">Penicillium capsulatum</name>
    <dbReference type="NCBI Taxonomy" id="69766"/>
    <lineage>
        <taxon>Eukaryota</taxon>
        <taxon>Fungi</taxon>
        <taxon>Dikarya</taxon>
        <taxon>Ascomycota</taxon>
        <taxon>Pezizomycotina</taxon>
        <taxon>Eurotiomycetes</taxon>
        <taxon>Eurotiomycetidae</taxon>
        <taxon>Eurotiales</taxon>
        <taxon>Aspergillaceae</taxon>
        <taxon>Penicillium</taxon>
    </lineage>
</organism>
<evidence type="ECO:0000256" key="4">
    <source>
        <dbReference type="ARBA" id="ARBA00022801"/>
    </source>
</evidence>
<accession>A0A9W9IRC5</accession>
<evidence type="ECO:0000313" key="10">
    <source>
        <dbReference type="EMBL" id="KAJ5183290.1"/>
    </source>
</evidence>
<dbReference type="GO" id="GO:0006508">
    <property type="term" value="P:proteolysis"/>
    <property type="evidence" value="ECO:0007669"/>
    <property type="project" value="UniProtKB-KW"/>
</dbReference>
<feature type="domain" description="Peptidase S8/S53" evidence="9">
    <location>
        <begin position="161"/>
        <end position="420"/>
    </location>
</feature>
<dbReference type="CDD" id="cd00306">
    <property type="entry name" value="Peptidases_S8_S53"/>
    <property type="match status" value="1"/>
</dbReference>
<protein>
    <submittedName>
        <fullName evidence="10">Tri m 2 allergen</fullName>
    </submittedName>
</protein>
<comment type="similarity">
    <text evidence="1 7">Belongs to the peptidase S8 family.</text>
</comment>
<keyword evidence="6" id="KW-0865">Zymogen</keyword>
<evidence type="ECO:0000256" key="8">
    <source>
        <dbReference type="SAM" id="SignalP"/>
    </source>
</evidence>
<gene>
    <name evidence="10" type="ORF">N7492_000906</name>
</gene>
<dbReference type="InterPro" id="IPR023828">
    <property type="entry name" value="Peptidase_S8_Ser-AS"/>
</dbReference>
<dbReference type="AlphaFoldDB" id="A0A9W9IRC5"/>
<dbReference type="PROSITE" id="PS00138">
    <property type="entry name" value="SUBTILASE_SER"/>
    <property type="match status" value="1"/>
</dbReference>
<dbReference type="Gene3D" id="3.40.50.200">
    <property type="entry name" value="Peptidase S8/S53 domain"/>
    <property type="match status" value="1"/>
</dbReference>
<dbReference type="PANTHER" id="PTHR43806">
    <property type="entry name" value="PEPTIDASE S8"/>
    <property type="match status" value="1"/>
</dbReference>
<dbReference type="PRINTS" id="PR00723">
    <property type="entry name" value="SUBTILISIN"/>
</dbReference>
<keyword evidence="11" id="KW-1185">Reference proteome</keyword>
<reference evidence="10" key="1">
    <citation type="submission" date="2022-11" db="EMBL/GenBank/DDBJ databases">
        <authorList>
            <person name="Petersen C."/>
        </authorList>
    </citation>
    <scope>NUCLEOTIDE SEQUENCE</scope>
    <source>
        <strain evidence="10">IBT 21917</strain>
    </source>
</reference>
<keyword evidence="3 8" id="KW-0732">Signal</keyword>
<evidence type="ECO:0000259" key="9">
    <source>
        <dbReference type="Pfam" id="PF00082"/>
    </source>
</evidence>
<dbReference type="InterPro" id="IPR036852">
    <property type="entry name" value="Peptidase_S8/S53_dom_sf"/>
</dbReference>
<name>A0A9W9IRC5_9EURO</name>
<evidence type="ECO:0000256" key="3">
    <source>
        <dbReference type="ARBA" id="ARBA00022729"/>
    </source>
</evidence>
<dbReference type="PANTHER" id="PTHR43806:SF11">
    <property type="entry name" value="CEREVISIN-RELATED"/>
    <property type="match status" value="1"/>
</dbReference>
<dbReference type="Pfam" id="PF00082">
    <property type="entry name" value="Peptidase_S8"/>
    <property type="match status" value="1"/>
</dbReference>
<proteinExistence type="inferred from homology"/>
<dbReference type="EMBL" id="JAPQKO010000001">
    <property type="protein sequence ID" value="KAJ5183290.1"/>
    <property type="molecule type" value="Genomic_DNA"/>
</dbReference>
<dbReference type="PROSITE" id="PS51892">
    <property type="entry name" value="SUBTILASE"/>
    <property type="match status" value="1"/>
</dbReference>
<dbReference type="SUPFAM" id="SSF52743">
    <property type="entry name" value="Subtilisin-like"/>
    <property type="match status" value="1"/>
</dbReference>
<dbReference type="OrthoDB" id="4359379at2759"/>
<dbReference type="InterPro" id="IPR015500">
    <property type="entry name" value="Peptidase_S8_subtilisin-rel"/>
</dbReference>
<feature type="active site" description="Charge relay system" evidence="7">
    <location>
        <position position="405"/>
    </location>
</feature>
<keyword evidence="2 7" id="KW-0645">Protease</keyword>
<feature type="signal peptide" evidence="8">
    <location>
        <begin position="1"/>
        <end position="21"/>
    </location>
</feature>
<evidence type="ECO:0000256" key="5">
    <source>
        <dbReference type="ARBA" id="ARBA00022825"/>
    </source>
</evidence>
<evidence type="ECO:0000256" key="6">
    <source>
        <dbReference type="ARBA" id="ARBA00023145"/>
    </source>
</evidence>
<dbReference type="InterPro" id="IPR050131">
    <property type="entry name" value="Peptidase_S8_subtilisin-like"/>
</dbReference>
<sequence>MKNASLLVLALCFLLLTLVEALTKKSYLVTTKDNTSLETFHSWIQKLDEGSGIQIVHEHVDHQSYVTDLTPDEADEVRKKSFIESVFEQGEPHEVRLSRAIPSSRLDKGFISSAQPSPKSPLEQRKVEGHGTLNTQMKMMSWNGMGRPPITAQYETDQNGGEGVDLHIIDTGFNVHLEELSGRDTKPITYFVPNELSMAEVPVQARLDASIEDRTEHGTMTSILAGGKTLGIAPKSHLYLYKYIGNYKNADGKIFGKAELAAYKAVTEKVISNINKANGRKAVVCMPVRFRTAIPIPAAGNDALDDVFQSFIDELDNLGVTFVISAGNRGLLGKTTADAYPQRLGTPENNVITIGGLNYDGTLWVKTTPQGRLGSITAYNLAKGVTTMRNSGTIIPVDSQLAGTSYAAPITAGMIAVLLGIKKEDRTGVYTGINQIYDESGTHPSATKTKKYVEGLTFERSFDILQEGTSDPPYELPNELNAIYNGARGDPILC</sequence>
<comment type="caution">
    <text evidence="10">The sequence shown here is derived from an EMBL/GenBank/DDBJ whole genome shotgun (WGS) entry which is preliminary data.</text>
</comment>
<dbReference type="GO" id="GO:0004252">
    <property type="term" value="F:serine-type endopeptidase activity"/>
    <property type="evidence" value="ECO:0007669"/>
    <property type="project" value="UniProtKB-UniRule"/>
</dbReference>
<keyword evidence="4 7" id="KW-0378">Hydrolase</keyword>
<evidence type="ECO:0000256" key="7">
    <source>
        <dbReference type="PROSITE-ProRule" id="PRU01240"/>
    </source>
</evidence>
<feature type="chain" id="PRO_5040844203" evidence="8">
    <location>
        <begin position="22"/>
        <end position="494"/>
    </location>
</feature>
<feature type="active site" description="Charge relay system" evidence="7">
    <location>
        <position position="217"/>
    </location>
</feature>
<dbReference type="InterPro" id="IPR000209">
    <property type="entry name" value="Peptidase_S8/S53_dom"/>
</dbReference>
<evidence type="ECO:0000256" key="2">
    <source>
        <dbReference type="ARBA" id="ARBA00022670"/>
    </source>
</evidence>